<keyword evidence="3" id="KW-1185">Reference proteome</keyword>
<dbReference type="InterPro" id="IPR038071">
    <property type="entry name" value="UROD/MetE-like_sf"/>
</dbReference>
<dbReference type="AlphaFoldDB" id="A0A9P7V2R6"/>
<dbReference type="GeneID" id="66070089"/>
<dbReference type="Proteomes" id="UP001049176">
    <property type="component" value="Chromosome 1"/>
</dbReference>
<gene>
    <name evidence="2" type="ORF">E1B28_001013</name>
</gene>
<dbReference type="OrthoDB" id="7772923at2759"/>
<dbReference type="SUPFAM" id="SSF51726">
    <property type="entry name" value="UROD/MetE-like"/>
    <property type="match status" value="1"/>
</dbReference>
<dbReference type="RefSeq" id="XP_043015612.1">
    <property type="nucleotide sequence ID" value="XM_043146907.1"/>
</dbReference>
<dbReference type="GO" id="GO:0008270">
    <property type="term" value="F:zinc ion binding"/>
    <property type="evidence" value="ECO:0007669"/>
    <property type="project" value="InterPro"/>
</dbReference>
<evidence type="ECO:0000313" key="3">
    <source>
        <dbReference type="Proteomes" id="UP001049176"/>
    </source>
</evidence>
<dbReference type="EMBL" id="CM032181">
    <property type="protein sequence ID" value="KAG7099142.1"/>
    <property type="molecule type" value="Genomic_DNA"/>
</dbReference>
<feature type="domain" description="Cobalamin-independent methionine synthase MetE C-terminal/archaeal" evidence="1">
    <location>
        <begin position="177"/>
        <end position="388"/>
    </location>
</feature>
<comment type="caution">
    <text evidence="2">The sequence shown here is derived from an EMBL/GenBank/DDBJ whole genome shotgun (WGS) entry which is preliminary data.</text>
</comment>
<dbReference type="PANTHER" id="PTHR43844">
    <property type="entry name" value="METHIONINE SYNTHASE"/>
    <property type="match status" value="1"/>
</dbReference>
<dbReference type="GO" id="GO:0003871">
    <property type="term" value="F:5-methyltetrahydropteroyltriglutamate-homocysteine S-methyltransferase activity"/>
    <property type="evidence" value="ECO:0007669"/>
    <property type="project" value="InterPro"/>
</dbReference>
<organism evidence="2 3">
    <name type="scientific">Marasmius oreades</name>
    <name type="common">fairy-ring Marasmius</name>
    <dbReference type="NCBI Taxonomy" id="181124"/>
    <lineage>
        <taxon>Eukaryota</taxon>
        <taxon>Fungi</taxon>
        <taxon>Dikarya</taxon>
        <taxon>Basidiomycota</taxon>
        <taxon>Agaricomycotina</taxon>
        <taxon>Agaricomycetes</taxon>
        <taxon>Agaricomycetidae</taxon>
        <taxon>Agaricales</taxon>
        <taxon>Marasmiineae</taxon>
        <taxon>Marasmiaceae</taxon>
        <taxon>Marasmius</taxon>
    </lineage>
</organism>
<sequence>MARRLHVRPPFRADHVGSLLRPQALYDLLQEGKCSINDLEVAQNEAVKEVVSLQQEVGIKTITDGEMRRAQFFEGLFDLLEGMEFQPERPITEFKKYISFIGFLLASGVPHFPSVYCNGKIRRTKPFYVDHFKFLKNLVSPENVKNIKVNMCAPTWFHQRHGSDQTYDLNVYKNDDEYFDDLACAYREEIRELYDLGCRHIQIDDPTFIIFCDNRTVNGMEEAGVDSRALLNTYIRAINLCTRDRPEDMTISLHICRGNYRGQHFFEGTYDAIADQVFHKLDVDAFYLEYDDERSGTFAPLKHIPRNKAVVLGLVTTKRDELETVEGLKARVHEAATAMSQSGVRSKEEALDQLCISPQCGFASVWQGNPIPQETQKQKLSLLVEAAKQIWPE</sequence>
<proteinExistence type="predicted"/>
<dbReference type="Pfam" id="PF01717">
    <property type="entry name" value="Meth_synt_2"/>
    <property type="match status" value="1"/>
</dbReference>
<accession>A0A9P7V2R6</accession>
<dbReference type="PANTHER" id="PTHR43844:SF2">
    <property type="entry name" value="SYNTHASE, VITAMIN-B12 INDEPENDENT, PUTATIVE (AFU_ORTHOLOGUE AFUA_3G12060)-RELATED"/>
    <property type="match status" value="1"/>
</dbReference>
<evidence type="ECO:0000259" key="1">
    <source>
        <dbReference type="Pfam" id="PF01717"/>
    </source>
</evidence>
<name>A0A9P7V2R6_9AGAR</name>
<dbReference type="CDD" id="cd03311">
    <property type="entry name" value="CIMS_C_terminal_like"/>
    <property type="match status" value="1"/>
</dbReference>
<dbReference type="GO" id="GO:0009086">
    <property type="term" value="P:methionine biosynthetic process"/>
    <property type="evidence" value="ECO:0007669"/>
    <property type="project" value="InterPro"/>
</dbReference>
<dbReference type="InterPro" id="IPR002629">
    <property type="entry name" value="Met_Synth_C/arc"/>
</dbReference>
<reference evidence="2" key="1">
    <citation type="journal article" date="2021" name="Genome Biol. Evol.">
        <title>The assembled and annotated genome of the fairy-ring fungus Marasmius oreades.</title>
        <authorList>
            <person name="Hiltunen M."/>
            <person name="Ament-Velasquez S.L."/>
            <person name="Johannesson H."/>
        </authorList>
    </citation>
    <scope>NUCLEOTIDE SEQUENCE</scope>
    <source>
        <strain evidence="2">03SP1</strain>
    </source>
</reference>
<protein>
    <recommendedName>
        <fullName evidence="1">Cobalamin-independent methionine synthase MetE C-terminal/archaeal domain-containing protein</fullName>
    </recommendedName>
</protein>
<evidence type="ECO:0000313" key="2">
    <source>
        <dbReference type="EMBL" id="KAG7099142.1"/>
    </source>
</evidence>
<dbReference type="Gene3D" id="3.20.20.210">
    <property type="match status" value="1"/>
</dbReference>
<dbReference type="KEGG" id="more:E1B28_001013"/>